<gene>
    <name evidence="3" type="ORF">EUGRSUZ_B01887</name>
</gene>
<dbReference type="Gramene" id="KCW85043">
    <property type="protein sequence ID" value="KCW85043"/>
    <property type="gene ID" value="EUGRSUZ_B01887"/>
</dbReference>
<keyword evidence="1" id="KW-0611">Plant defense</keyword>
<evidence type="ECO:0000259" key="2">
    <source>
        <dbReference type="Pfam" id="PF23247"/>
    </source>
</evidence>
<evidence type="ECO:0000313" key="3">
    <source>
        <dbReference type="EMBL" id="KCW85043.1"/>
    </source>
</evidence>
<accession>A0A059D2T9</accession>
<dbReference type="PANTHER" id="PTHR36766">
    <property type="entry name" value="PLANT BROAD-SPECTRUM MILDEW RESISTANCE PROTEIN RPW8"/>
    <property type="match status" value="1"/>
</dbReference>
<dbReference type="SUPFAM" id="SSF52058">
    <property type="entry name" value="L domain-like"/>
    <property type="match status" value="1"/>
</dbReference>
<evidence type="ECO:0000256" key="1">
    <source>
        <dbReference type="ARBA" id="ARBA00022821"/>
    </source>
</evidence>
<dbReference type="eggNOG" id="KOG4658">
    <property type="taxonomic scope" value="Eukaryota"/>
</dbReference>
<dbReference type="InParanoid" id="A0A059D2T9"/>
<protein>
    <recommendedName>
        <fullName evidence="2">Disease resistance protein At4g27190-like leucine-rich repeats domain-containing protein</fullName>
    </recommendedName>
</protein>
<proteinExistence type="predicted"/>
<reference evidence="3" key="1">
    <citation type="submission" date="2013-07" db="EMBL/GenBank/DDBJ databases">
        <title>The genome of Eucalyptus grandis.</title>
        <authorList>
            <person name="Schmutz J."/>
            <person name="Hayes R."/>
            <person name="Myburg A."/>
            <person name="Tuskan G."/>
            <person name="Grattapaglia D."/>
            <person name="Rokhsar D.S."/>
        </authorList>
    </citation>
    <scope>NUCLEOTIDE SEQUENCE</scope>
    <source>
        <tissue evidence="3">Leaf extractions</tissue>
    </source>
</reference>
<dbReference type="Pfam" id="PF23247">
    <property type="entry name" value="LRR_RPS2"/>
    <property type="match status" value="1"/>
</dbReference>
<dbReference type="AlphaFoldDB" id="A0A059D2T9"/>
<dbReference type="OMA" id="HIKSCEM"/>
<dbReference type="InterPro" id="IPR032675">
    <property type="entry name" value="LRR_dom_sf"/>
</dbReference>
<feature type="domain" description="Disease resistance protein At4g27190-like leucine-rich repeats" evidence="2">
    <location>
        <begin position="15"/>
        <end position="150"/>
    </location>
</feature>
<dbReference type="GO" id="GO:0006952">
    <property type="term" value="P:defense response"/>
    <property type="evidence" value="ECO:0007669"/>
    <property type="project" value="UniProtKB-KW"/>
</dbReference>
<dbReference type="Gene3D" id="3.80.10.10">
    <property type="entry name" value="Ribonuclease Inhibitor"/>
    <property type="match status" value="3"/>
</dbReference>
<name>A0A059D2T9_EUCGR</name>
<sequence>MSAWKDWSCYAGSQEEKESFSCLQHLVVRRCPELIGTLPRRLDHLIKLEIHSCLHLNDSTNEVHLPSLHELHIGDCNKEILKKLEDLTSLTILKIENLVELVCFDNGFTSYLVKLKELHIKSCEMLTYLWQDGDGTRNLTCLQSVVIEYCPQFTSFMRGQGEIGLPCDLERMELRGCTSLERLPSKLHTLRRLIIWSCPKIMGFTISPNDPSNKNTMSHLEYLQIGESLAEITVVESLESLTIDSCMNLGSLPQCLRTLVHLTHLEIRNCPAMEMEDLPPLPLTLSLLILYGCLKMKSIANCNIDSCNNLTSLYIRDCPALEMEDFPPLPITLVYLALHSCPKIKSLEWHRLTSLQELLIKDCENMECFPEGGFPPNLRLFEIWGCNNMKQPVPVREWGLPMLTFLKTLGMDARSMGGEGDKECFPSEEDDEDAWSLLFPSSLISLHIYGMRNVERLSSGLRHHLSSLQRLWIEDWPKLRDLPEDGLPPSLQQLWIFGCEILQERCSKHTGDYWPLIQEIPLIYIDGLPIQ</sequence>
<organism evidence="3">
    <name type="scientific">Eucalyptus grandis</name>
    <name type="common">Flooded gum</name>
    <dbReference type="NCBI Taxonomy" id="71139"/>
    <lineage>
        <taxon>Eukaryota</taxon>
        <taxon>Viridiplantae</taxon>
        <taxon>Streptophyta</taxon>
        <taxon>Embryophyta</taxon>
        <taxon>Tracheophyta</taxon>
        <taxon>Spermatophyta</taxon>
        <taxon>Magnoliopsida</taxon>
        <taxon>eudicotyledons</taxon>
        <taxon>Gunneridae</taxon>
        <taxon>Pentapetalae</taxon>
        <taxon>rosids</taxon>
        <taxon>malvids</taxon>
        <taxon>Myrtales</taxon>
        <taxon>Myrtaceae</taxon>
        <taxon>Myrtoideae</taxon>
        <taxon>Eucalypteae</taxon>
        <taxon>Eucalyptus</taxon>
    </lineage>
</organism>
<dbReference type="PANTHER" id="PTHR36766:SF70">
    <property type="entry name" value="DISEASE RESISTANCE PROTEIN RGA4"/>
    <property type="match status" value="1"/>
</dbReference>
<dbReference type="InterPro" id="IPR057135">
    <property type="entry name" value="At4g27190-like_LRR"/>
</dbReference>
<dbReference type="SUPFAM" id="SSF52047">
    <property type="entry name" value="RNI-like"/>
    <property type="match status" value="1"/>
</dbReference>
<dbReference type="EMBL" id="KK198754">
    <property type="protein sequence ID" value="KCW85043.1"/>
    <property type="molecule type" value="Genomic_DNA"/>
</dbReference>